<proteinExistence type="predicted"/>
<reference evidence="2" key="1">
    <citation type="journal article" date="2022" name="ISME J.">
        <title>Identification of active gaseous-alkane degraders at natural gas seeps.</title>
        <authorList>
            <person name="Farhan Ul Haque M."/>
            <person name="Hernandez M."/>
            <person name="Crombie A.T."/>
            <person name="Murrell J.C."/>
        </authorList>
    </citation>
    <scope>NUCLEOTIDE SEQUENCE</scope>
    <source>
        <strain evidence="2">ANDR5</strain>
    </source>
</reference>
<accession>A0ABS9YX82</accession>
<feature type="region of interest" description="Disordered" evidence="1">
    <location>
        <begin position="1"/>
        <end position="82"/>
    </location>
</feature>
<protein>
    <submittedName>
        <fullName evidence="2">Uncharacterized protein</fullName>
    </submittedName>
</protein>
<evidence type="ECO:0000256" key="1">
    <source>
        <dbReference type="SAM" id="MobiDB-lite"/>
    </source>
</evidence>
<sequence length="82" mass="7772">MPIPQPIGPALADAAPVAGEPTARPDPAGGPTAGLELDIGAPPPPPSPAPPAGLVPPLPKSLPESSDGEPEPPPVSGISGVA</sequence>
<name>A0ABS9YX82_9MYCO</name>
<evidence type="ECO:0000313" key="2">
    <source>
        <dbReference type="EMBL" id="MCI4675851.1"/>
    </source>
</evidence>
<gene>
    <name evidence="2" type="ORF">K9U37_13575</name>
</gene>
<dbReference type="EMBL" id="JAIVFL010000001">
    <property type="protein sequence ID" value="MCI4675851.1"/>
    <property type="molecule type" value="Genomic_DNA"/>
</dbReference>
<comment type="caution">
    <text evidence="2">The sequence shown here is derived from an EMBL/GenBank/DDBJ whole genome shotgun (WGS) entry which is preliminary data.</text>
</comment>
<evidence type="ECO:0000313" key="3">
    <source>
        <dbReference type="Proteomes" id="UP001139068"/>
    </source>
</evidence>
<dbReference type="RefSeq" id="WP_243072116.1">
    <property type="nucleotide sequence ID" value="NZ_JAIVFL010000001.1"/>
</dbReference>
<keyword evidence="3" id="KW-1185">Reference proteome</keyword>
<organism evidence="2 3">
    <name type="scientific">Candidatus Mycolicibacterium alkanivorans</name>
    <dbReference type="NCBI Taxonomy" id="2954114"/>
    <lineage>
        <taxon>Bacteria</taxon>
        <taxon>Bacillati</taxon>
        <taxon>Actinomycetota</taxon>
        <taxon>Actinomycetes</taxon>
        <taxon>Mycobacteriales</taxon>
        <taxon>Mycobacteriaceae</taxon>
        <taxon>Mycolicibacterium</taxon>
    </lineage>
</organism>
<feature type="compositionally biased region" description="Pro residues" evidence="1">
    <location>
        <begin position="41"/>
        <end position="60"/>
    </location>
</feature>
<dbReference type="Proteomes" id="UP001139068">
    <property type="component" value="Unassembled WGS sequence"/>
</dbReference>